<keyword evidence="2" id="KW-1185">Reference proteome</keyword>
<reference evidence="1" key="1">
    <citation type="journal article" date="2021" name="Microb. Physiol.">
        <title>Proteogenomic Insights into the Physiology of Marine, Sulfate-Reducing, Filamentous Desulfonema limicola and Desulfonema magnum.</title>
        <authorList>
            <person name="Schnaars V."/>
            <person name="Wohlbrand L."/>
            <person name="Scheve S."/>
            <person name="Hinrichs C."/>
            <person name="Reinhardt R."/>
            <person name="Rabus R."/>
        </authorList>
    </citation>
    <scope>NUCLEOTIDE SEQUENCE</scope>
    <source>
        <strain evidence="1">4be13</strain>
    </source>
</reference>
<evidence type="ECO:0000313" key="1">
    <source>
        <dbReference type="EMBL" id="QTA87407.1"/>
    </source>
</evidence>
<dbReference type="AlphaFoldDB" id="A0A975BLC8"/>
<accession>A0A975BLC8</accession>
<proteinExistence type="predicted"/>
<protein>
    <submittedName>
        <fullName evidence="1">Uncharacterized protein</fullName>
    </submittedName>
</protein>
<dbReference type="EMBL" id="CP061800">
    <property type="protein sequence ID" value="QTA87407.1"/>
    <property type="molecule type" value="Genomic_DNA"/>
</dbReference>
<dbReference type="KEGG" id="dmm:dnm_034400"/>
<sequence>MNPFIPAYYFFSALILKNCPNHCIIKNDMLKENQRLK</sequence>
<dbReference type="Proteomes" id="UP000663722">
    <property type="component" value="Chromosome"/>
</dbReference>
<gene>
    <name evidence="1" type="ORF">dnm_034400</name>
</gene>
<evidence type="ECO:0000313" key="2">
    <source>
        <dbReference type="Proteomes" id="UP000663722"/>
    </source>
</evidence>
<name>A0A975BLC8_9BACT</name>
<organism evidence="1 2">
    <name type="scientific">Desulfonema magnum</name>
    <dbReference type="NCBI Taxonomy" id="45655"/>
    <lineage>
        <taxon>Bacteria</taxon>
        <taxon>Pseudomonadati</taxon>
        <taxon>Thermodesulfobacteriota</taxon>
        <taxon>Desulfobacteria</taxon>
        <taxon>Desulfobacterales</taxon>
        <taxon>Desulfococcaceae</taxon>
        <taxon>Desulfonema</taxon>
    </lineage>
</organism>